<dbReference type="SUPFAM" id="SSF51430">
    <property type="entry name" value="NAD(P)-linked oxidoreductase"/>
    <property type="match status" value="1"/>
</dbReference>
<reference evidence="2" key="1">
    <citation type="journal article" date="2014" name="Int. J. Syst. Evol. Microbiol.">
        <title>Complete genome sequence of Corynebacterium casei LMG S-19264T (=DSM 44701T), isolated from a smear-ripened cheese.</title>
        <authorList>
            <consortium name="US DOE Joint Genome Institute (JGI-PGF)"/>
            <person name="Walter F."/>
            <person name="Albersmeier A."/>
            <person name="Kalinowski J."/>
            <person name="Ruckert C."/>
        </authorList>
    </citation>
    <scope>NUCLEOTIDE SEQUENCE</scope>
    <source>
        <strain evidence="2">JCM 5016</strain>
    </source>
</reference>
<evidence type="ECO:0000313" key="3">
    <source>
        <dbReference type="Proteomes" id="UP000623010"/>
    </source>
</evidence>
<reference evidence="2" key="2">
    <citation type="submission" date="2020-09" db="EMBL/GenBank/DDBJ databases">
        <authorList>
            <person name="Sun Q."/>
            <person name="Ohkuma M."/>
        </authorList>
    </citation>
    <scope>NUCLEOTIDE SEQUENCE</scope>
    <source>
        <strain evidence="2">JCM 5016</strain>
    </source>
</reference>
<comment type="caution">
    <text evidence="2">The sequence shown here is derived from an EMBL/GenBank/DDBJ whole genome shotgun (WGS) entry which is preliminary data.</text>
</comment>
<dbReference type="InterPro" id="IPR023210">
    <property type="entry name" value="NADP_OxRdtase_dom"/>
</dbReference>
<keyword evidence="3" id="KW-1185">Reference proteome</keyword>
<evidence type="ECO:0000259" key="1">
    <source>
        <dbReference type="Pfam" id="PF00248"/>
    </source>
</evidence>
<dbReference type="CDD" id="cd19752">
    <property type="entry name" value="AKR_unchar"/>
    <property type="match status" value="1"/>
</dbReference>
<protein>
    <submittedName>
        <fullName evidence="2">Oxidoreductase</fullName>
    </submittedName>
</protein>
<dbReference type="Gene3D" id="3.20.20.100">
    <property type="entry name" value="NADP-dependent oxidoreductase domain"/>
    <property type="match status" value="1"/>
</dbReference>
<dbReference type="PANTHER" id="PTHR43364">
    <property type="entry name" value="NADH-SPECIFIC METHYLGLYOXAL REDUCTASE-RELATED"/>
    <property type="match status" value="1"/>
</dbReference>
<dbReference type="InterPro" id="IPR036812">
    <property type="entry name" value="NAD(P)_OxRdtase_dom_sf"/>
</dbReference>
<dbReference type="Pfam" id="PF00248">
    <property type="entry name" value="Aldo_ket_red"/>
    <property type="match status" value="1"/>
</dbReference>
<sequence>MKQRRIGGASGLDTSAICLGAMHFGTSTDEATAFAVLDRFLEAGGTFIDTANTYAFWVEGGTGEESEALLGRWLRSRGARDQVTLATKVGALPVPLGAPWPQAAEGLSREVIHRQVKGSLERLGTDRIDVYYAHIEDRRTPLEETVAAFGDLVEQGTVRLLGCSNHAAWRIERARALARQLGVAGYTCVQQRATYLQPRPGADFGANPHVSDELLDYVRSEPELTLLGYSTLLGGALTRSDRAIPKQYDHPGTPDRLAVLRQVADELGASPNQVALAWHLHSSPSVLPVIGVSSVAQLEECLAAVDLELDAGQLERLNTA</sequence>
<dbReference type="PANTHER" id="PTHR43364:SF6">
    <property type="entry name" value="OXIDOREDUCTASE-RELATED"/>
    <property type="match status" value="1"/>
</dbReference>
<gene>
    <name evidence="2" type="ORF">GCM10010389_16180</name>
</gene>
<feature type="domain" description="NADP-dependent oxidoreductase" evidence="1">
    <location>
        <begin position="16"/>
        <end position="318"/>
    </location>
</feature>
<dbReference type="Proteomes" id="UP000623010">
    <property type="component" value="Unassembled WGS sequence"/>
</dbReference>
<dbReference type="InterPro" id="IPR050523">
    <property type="entry name" value="AKR_Detox_Biosynth"/>
</dbReference>
<accession>A0A918V9S7</accession>
<proteinExistence type="predicted"/>
<evidence type="ECO:0000313" key="2">
    <source>
        <dbReference type="EMBL" id="GGZ79328.1"/>
    </source>
</evidence>
<name>A0A918V9S7_9ACTN</name>
<dbReference type="EMBL" id="BMWH01000004">
    <property type="protein sequence ID" value="GGZ79328.1"/>
    <property type="molecule type" value="Genomic_DNA"/>
</dbReference>
<dbReference type="RefSeq" id="WP_190056640.1">
    <property type="nucleotide sequence ID" value="NZ_BMWH01000004.1"/>
</dbReference>
<organism evidence="2 3">
    <name type="scientific">Streptomyces echinoruber</name>
    <dbReference type="NCBI Taxonomy" id="68898"/>
    <lineage>
        <taxon>Bacteria</taxon>
        <taxon>Bacillati</taxon>
        <taxon>Actinomycetota</taxon>
        <taxon>Actinomycetes</taxon>
        <taxon>Kitasatosporales</taxon>
        <taxon>Streptomycetaceae</taxon>
        <taxon>Streptomyces</taxon>
    </lineage>
</organism>
<dbReference type="GO" id="GO:0005829">
    <property type="term" value="C:cytosol"/>
    <property type="evidence" value="ECO:0007669"/>
    <property type="project" value="TreeGrafter"/>
</dbReference>
<dbReference type="AlphaFoldDB" id="A0A918V9S7"/>